<feature type="domain" description="Protein kinase" evidence="7">
    <location>
        <begin position="13"/>
        <end position="269"/>
    </location>
</feature>
<dbReference type="SUPFAM" id="SSF56112">
    <property type="entry name" value="Protein kinase-like (PK-like)"/>
    <property type="match status" value="1"/>
</dbReference>
<keyword evidence="4 8" id="KW-0418">Kinase</keyword>
<proteinExistence type="predicted"/>
<evidence type="ECO:0000256" key="1">
    <source>
        <dbReference type="ARBA" id="ARBA00022527"/>
    </source>
</evidence>
<accession>A0ABQ9X668</accession>
<dbReference type="InterPro" id="IPR043136">
    <property type="entry name" value="B30.2/SPRY_sf"/>
</dbReference>
<keyword evidence="2 8" id="KW-0808">Transferase</keyword>
<keyword evidence="5" id="KW-0067">ATP-binding</keyword>
<keyword evidence="9" id="KW-1185">Reference proteome</keyword>
<evidence type="ECO:0000313" key="8">
    <source>
        <dbReference type="EMBL" id="KAK2947266.1"/>
    </source>
</evidence>
<dbReference type="EC" id="2.7.11.1" evidence="8"/>
<dbReference type="Gene3D" id="2.60.120.920">
    <property type="match status" value="1"/>
</dbReference>
<feature type="region of interest" description="Disordered" evidence="6">
    <location>
        <begin position="672"/>
        <end position="764"/>
    </location>
</feature>
<feature type="compositionally biased region" description="Basic and acidic residues" evidence="6">
    <location>
        <begin position="328"/>
        <end position="340"/>
    </location>
</feature>
<evidence type="ECO:0000256" key="6">
    <source>
        <dbReference type="SAM" id="MobiDB-lite"/>
    </source>
</evidence>
<reference evidence="8 9" key="1">
    <citation type="journal article" date="2022" name="bioRxiv">
        <title>Genomics of Preaxostyla Flagellates Illuminates Evolutionary Transitions and the Path Towards Mitochondrial Loss.</title>
        <authorList>
            <person name="Novak L.V.F."/>
            <person name="Treitli S.C."/>
            <person name="Pyrih J."/>
            <person name="Halakuc P."/>
            <person name="Pipaliya S.V."/>
            <person name="Vacek V."/>
            <person name="Brzon O."/>
            <person name="Soukal P."/>
            <person name="Eme L."/>
            <person name="Dacks J.B."/>
            <person name="Karnkowska A."/>
            <person name="Elias M."/>
            <person name="Hampl V."/>
        </authorList>
    </citation>
    <scope>NUCLEOTIDE SEQUENCE [LARGE SCALE GENOMIC DNA]</scope>
    <source>
        <strain evidence="8">NAU3</strain>
        <tissue evidence="8">Gut</tissue>
    </source>
</reference>
<evidence type="ECO:0000256" key="4">
    <source>
        <dbReference type="ARBA" id="ARBA00022777"/>
    </source>
</evidence>
<dbReference type="Gene3D" id="1.10.510.10">
    <property type="entry name" value="Transferase(Phosphotransferase) domain 1"/>
    <property type="match status" value="1"/>
</dbReference>
<dbReference type="EMBL" id="JARBJD010000206">
    <property type="protein sequence ID" value="KAK2947266.1"/>
    <property type="molecule type" value="Genomic_DNA"/>
</dbReference>
<name>A0ABQ9X668_9EUKA</name>
<comment type="caution">
    <text evidence="8">The sequence shown here is derived from an EMBL/GenBank/DDBJ whole genome shotgun (WGS) entry which is preliminary data.</text>
</comment>
<evidence type="ECO:0000259" key="7">
    <source>
        <dbReference type="PROSITE" id="PS50011"/>
    </source>
</evidence>
<evidence type="ECO:0000313" key="9">
    <source>
        <dbReference type="Proteomes" id="UP001281761"/>
    </source>
</evidence>
<feature type="compositionally biased region" description="Low complexity" evidence="6">
    <location>
        <begin position="400"/>
        <end position="411"/>
    </location>
</feature>
<evidence type="ECO:0000256" key="5">
    <source>
        <dbReference type="ARBA" id="ARBA00022840"/>
    </source>
</evidence>
<dbReference type="InterPro" id="IPR011009">
    <property type="entry name" value="Kinase-like_dom_sf"/>
</dbReference>
<sequence>MFSRRKEQHMKDYEVERTVNEHHGVTLLKVVDRRDGEDLAIHSCPVEPENQTSTFEALMFTYYRFNSPFILNVIDWFEDEKSYWIVRQWSDKPSLRMHVADLWKKQSQIKENSIWDIVSTCGLAIYYLHMNGVVHRHLTLDNIFVESSILARIGDFNLYRWFEEPEKMGPFFMSAMAPELFQDSPTFSPKSDMWSFGCILYEIVMQKPPFHSDDSEELKRQIEEDDPQPLPRWISPDLSTLIYSLLNKDPMERPNVENFMQLPKAQERLEKIVPKLFPQMGMLLREQKSYVLQLEQIVKEQKKYEEMHSAFKADPTLEFPMPPYPPEWQKKRDRELERQRQERRKKREEQKRKEHEERKKAEAEKKAQEARDRGEEPIAEQAEGVQLETKNETGDKEAAPAEATQEEPANPDLTVIKDEAPPVEEESKIATEQDLHEAVRHLMKMDYIVRSKLPRLTTSQMCAITLWRGVNVLLTRVRDIPGMGLRKNIRPIIPEGAKIRIEGNRLSMKQKKPIYMKLDPPIREGIWRLDMGYVASADNRWFGFCEADFEFPENYDPGQDEHTAAYTGHTGGVWHNGKWRVGNRIWHDSDVVSIEINYEVTPPTAHFLAVDLYQPISFVGIPPSVRFFFNLQESGTTVELLCLSRPYSQHLPDLDDAAQLQWGNEIPTRIPKKSKKWEVEVKDDPKPIEKSEEKKKPKENKTKEEKNEGRDTKRDEEKEEKKEGQKTDRKSSKQEKKSSTEDNGNTPSKSKSKKGLTPRGKKDT</sequence>
<evidence type="ECO:0000256" key="3">
    <source>
        <dbReference type="ARBA" id="ARBA00022741"/>
    </source>
</evidence>
<keyword evidence="1 8" id="KW-0723">Serine/threonine-protein kinase</keyword>
<feature type="compositionally biased region" description="Basic and acidic residues" evidence="6">
    <location>
        <begin position="389"/>
        <end position="399"/>
    </location>
</feature>
<gene>
    <name evidence="8" type="ORF">BLNAU_17827</name>
</gene>
<protein>
    <submittedName>
        <fullName evidence="8">Serine/threonine protein kinase</fullName>
        <ecNumber evidence="8">2.7.11.1</ecNumber>
    </submittedName>
</protein>
<dbReference type="PANTHER" id="PTHR24345">
    <property type="entry name" value="SERINE/THREONINE-PROTEIN KINASE PLK"/>
    <property type="match status" value="1"/>
</dbReference>
<dbReference type="Proteomes" id="UP001281761">
    <property type="component" value="Unassembled WGS sequence"/>
</dbReference>
<dbReference type="InterPro" id="IPR000719">
    <property type="entry name" value="Prot_kinase_dom"/>
</dbReference>
<feature type="region of interest" description="Disordered" evidence="6">
    <location>
        <begin position="313"/>
        <end position="416"/>
    </location>
</feature>
<keyword evidence="3" id="KW-0547">Nucleotide-binding</keyword>
<organism evidence="8 9">
    <name type="scientific">Blattamonas nauphoetae</name>
    <dbReference type="NCBI Taxonomy" id="2049346"/>
    <lineage>
        <taxon>Eukaryota</taxon>
        <taxon>Metamonada</taxon>
        <taxon>Preaxostyla</taxon>
        <taxon>Oxymonadida</taxon>
        <taxon>Blattamonas</taxon>
    </lineage>
</organism>
<feature type="compositionally biased region" description="Basic and acidic residues" evidence="6">
    <location>
        <begin position="676"/>
        <end position="740"/>
    </location>
</feature>
<dbReference type="PROSITE" id="PS50011">
    <property type="entry name" value="PROTEIN_KINASE_DOM"/>
    <property type="match status" value="1"/>
</dbReference>
<feature type="compositionally biased region" description="Basic and acidic residues" evidence="6">
    <location>
        <begin position="347"/>
        <end position="376"/>
    </location>
</feature>
<dbReference type="Pfam" id="PF00069">
    <property type="entry name" value="Pkinase"/>
    <property type="match status" value="1"/>
</dbReference>
<dbReference type="GO" id="GO:0004674">
    <property type="term" value="F:protein serine/threonine kinase activity"/>
    <property type="evidence" value="ECO:0007669"/>
    <property type="project" value="UniProtKB-KW"/>
</dbReference>
<dbReference type="PANTHER" id="PTHR24345:SF91">
    <property type="entry name" value="SERINE_THREONINE-PROTEIN KINASE PLK4"/>
    <property type="match status" value="1"/>
</dbReference>
<evidence type="ECO:0000256" key="2">
    <source>
        <dbReference type="ARBA" id="ARBA00022679"/>
    </source>
</evidence>